<dbReference type="RefSeq" id="WP_189122495.1">
    <property type="nucleotide sequence ID" value="NZ_BMNH01000001.1"/>
</dbReference>
<evidence type="ECO:0000256" key="1">
    <source>
        <dbReference type="SAM" id="Phobius"/>
    </source>
</evidence>
<sequence>MSSDLVTRILYRTGFVVRLVLLFPLLGGLAVASASSLPSSRTLEQFRSVMLAGEVDRITYEVDDSDQLVFLVWSESPFAWRRVEGRIADFAGPYTTARLTTDLGSASVQPSLVVQQPTSSSRIGVSSDWPFGISGGWWVSVPWLLAFLAMLRFTPRLANRWAWFWLFTVGQIGVFVYLILEPRPLWRGPGEGLTRAKRVNGSGGCGYSILLALASVPVALGIAWLVALATG</sequence>
<dbReference type="AlphaFoldDB" id="A0A917YS61"/>
<keyword evidence="1" id="KW-0472">Membrane</keyword>
<proteinExistence type="predicted"/>
<feature type="transmembrane region" description="Helical" evidence="1">
    <location>
        <begin position="129"/>
        <end position="149"/>
    </location>
</feature>
<dbReference type="EMBL" id="BMNH01000001">
    <property type="protein sequence ID" value="GGO62665.1"/>
    <property type="molecule type" value="Genomic_DNA"/>
</dbReference>
<feature type="transmembrane region" description="Helical" evidence="1">
    <location>
        <begin position="207"/>
        <end position="229"/>
    </location>
</feature>
<accession>A0A917YS61</accession>
<gene>
    <name evidence="2" type="ORF">GCM10012289_07860</name>
</gene>
<dbReference type="Proteomes" id="UP000646523">
    <property type="component" value="Unassembled WGS sequence"/>
</dbReference>
<protein>
    <submittedName>
        <fullName evidence="2">Uncharacterized protein</fullName>
    </submittedName>
</protein>
<keyword evidence="1" id="KW-0812">Transmembrane</keyword>
<reference evidence="2" key="1">
    <citation type="journal article" date="2014" name="Int. J. Syst. Evol. Microbiol.">
        <title>Complete genome sequence of Corynebacterium casei LMG S-19264T (=DSM 44701T), isolated from a smear-ripened cheese.</title>
        <authorList>
            <consortium name="US DOE Joint Genome Institute (JGI-PGF)"/>
            <person name="Walter F."/>
            <person name="Albersmeier A."/>
            <person name="Kalinowski J."/>
            <person name="Ruckert C."/>
        </authorList>
    </citation>
    <scope>NUCLEOTIDE SEQUENCE</scope>
    <source>
        <strain evidence="2">CGMCC 4.7368</strain>
    </source>
</reference>
<name>A0A917YS61_9ACTN</name>
<comment type="caution">
    <text evidence="2">The sequence shown here is derived from an EMBL/GenBank/DDBJ whole genome shotgun (WGS) entry which is preliminary data.</text>
</comment>
<feature type="transmembrane region" description="Helical" evidence="1">
    <location>
        <begin position="161"/>
        <end position="180"/>
    </location>
</feature>
<keyword evidence="1" id="KW-1133">Transmembrane helix</keyword>
<reference evidence="2" key="2">
    <citation type="submission" date="2020-09" db="EMBL/GenBank/DDBJ databases">
        <authorList>
            <person name="Sun Q."/>
            <person name="Zhou Y."/>
        </authorList>
    </citation>
    <scope>NUCLEOTIDE SEQUENCE</scope>
    <source>
        <strain evidence="2">CGMCC 4.7368</strain>
    </source>
</reference>
<evidence type="ECO:0000313" key="2">
    <source>
        <dbReference type="EMBL" id="GGO62665.1"/>
    </source>
</evidence>
<evidence type="ECO:0000313" key="3">
    <source>
        <dbReference type="Proteomes" id="UP000646523"/>
    </source>
</evidence>
<organism evidence="2 3">
    <name type="scientific">Nonomuraea cavernae</name>
    <dbReference type="NCBI Taxonomy" id="2045107"/>
    <lineage>
        <taxon>Bacteria</taxon>
        <taxon>Bacillati</taxon>
        <taxon>Actinomycetota</taxon>
        <taxon>Actinomycetes</taxon>
        <taxon>Streptosporangiales</taxon>
        <taxon>Streptosporangiaceae</taxon>
        <taxon>Nonomuraea</taxon>
    </lineage>
</organism>
<keyword evidence="3" id="KW-1185">Reference proteome</keyword>